<evidence type="ECO:0000256" key="1">
    <source>
        <dbReference type="ARBA" id="ARBA00001946"/>
    </source>
</evidence>
<keyword evidence="5" id="KW-0460">Magnesium</keyword>
<dbReference type="CDD" id="cd00412">
    <property type="entry name" value="pyrophosphatase"/>
    <property type="match status" value="1"/>
</dbReference>
<dbReference type="EC" id="3.6.1.1" evidence="2"/>
<dbReference type="GO" id="GO:0006796">
    <property type="term" value="P:phosphate-containing compound metabolic process"/>
    <property type="evidence" value="ECO:0007669"/>
    <property type="project" value="InterPro"/>
</dbReference>
<dbReference type="GO" id="GO:0004427">
    <property type="term" value="F:inorganic diphosphate phosphatase activity"/>
    <property type="evidence" value="ECO:0007669"/>
    <property type="project" value="UniProtKB-EC"/>
</dbReference>
<name>A0A6C0CL85_9ZZZZ</name>
<accession>A0A6C0CL85</accession>
<evidence type="ECO:0000256" key="4">
    <source>
        <dbReference type="ARBA" id="ARBA00022801"/>
    </source>
</evidence>
<evidence type="ECO:0000256" key="3">
    <source>
        <dbReference type="ARBA" id="ARBA00022723"/>
    </source>
</evidence>
<dbReference type="EMBL" id="MN739443">
    <property type="protein sequence ID" value="QHT04912.1"/>
    <property type="molecule type" value="Genomic_DNA"/>
</dbReference>
<keyword evidence="4" id="KW-0378">Hydrolase</keyword>
<dbReference type="GO" id="GO:0005737">
    <property type="term" value="C:cytoplasm"/>
    <property type="evidence" value="ECO:0007669"/>
    <property type="project" value="InterPro"/>
</dbReference>
<comment type="cofactor">
    <cofactor evidence="1">
        <name>Mg(2+)</name>
        <dbReference type="ChEBI" id="CHEBI:18420"/>
    </cofactor>
</comment>
<dbReference type="PROSITE" id="PS00387">
    <property type="entry name" value="PPASE"/>
    <property type="match status" value="1"/>
</dbReference>
<dbReference type="InterPro" id="IPR036649">
    <property type="entry name" value="Pyrophosphatase_sf"/>
</dbReference>
<evidence type="ECO:0000256" key="5">
    <source>
        <dbReference type="ARBA" id="ARBA00022842"/>
    </source>
</evidence>
<dbReference type="AlphaFoldDB" id="A0A6C0CL85"/>
<dbReference type="PANTHER" id="PTHR10286">
    <property type="entry name" value="INORGANIC PYROPHOSPHATASE"/>
    <property type="match status" value="1"/>
</dbReference>
<dbReference type="SUPFAM" id="SSF50324">
    <property type="entry name" value="Inorganic pyrophosphatase"/>
    <property type="match status" value="1"/>
</dbReference>
<reference evidence="6" key="1">
    <citation type="journal article" date="2020" name="Nature">
        <title>Giant virus diversity and host interactions through global metagenomics.</title>
        <authorList>
            <person name="Schulz F."/>
            <person name="Roux S."/>
            <person name="Paez-Espino D."/>
            <person name="Jungbluth S."/>
            <person name="Walsh D.A."/>
            <person name="Denef V.J."/>
            <person name="McMahon K.D."/>
            <person name="Konstantinidis K.T."/>
            <person name="Eloe-Fadrosh E.A."/>
            <person name="Kyrpides N.C."/>
            <person name="Woyke T."/>
        </authorList>
    </citation>
    <scope>NUCLEOTIDE SEQUENCE</scope>
    <source>
        <strain evidence="6">GVMAG-M-3300021343-4</strain>
    </source>
</reference>
<keyword evidence="3" id="KW-0479">Metal-binding</keyword>
<dbReference type="HAMAP" id="MF_00209">
    <property type="entry name" value="Inorganic_PPase"/>
    <property type="match status" value="1"/>
</dbReference>
<organism evidence="6">
    <name type="scientific">viral metagenome</name>
    <dbReference type="NCBI Taxonomy" id="1070528"/>
    <lineage>
        <taxon>unclassified sequences</taxon>
        <taxon>metagenomes</taxon>
        <taxon>organismal metagenomes</taxon>
    </lineage>
</organism>
<dbReference type="InterPro" id="IPR008162">
    <property type="entry name" value="Pyrophosphatase"/>
</dbReference>
<sequence length="164" mass="18632">MTDVIIEIPKHSHIKYEYDHDTGMIRCDRILNNSMMYPANYGYIPKTLSGDGDPLDALFISDYQLHPGVIIKGRVVGVLKTVDECGKDDKLLMVPSCEVDKTYSNVNNYTDLGQSTLTKIKTFFENYKNIDSGKWVKVEGYGSNEEGLEILRQSYVNYSETNVQ</sequence>
<protein>
    <recommendedName>
        <fullName evidence="2">inorganic diphosphatase</fullName>
        <ecNumber evidence="2">3.6.1.1</ecNumber>
    </recommendedName>
</protein>
<dbReference type="Pfam" id="PF00719">
    <property type="entry name" value="Pyrophosphatase"/>
    <property type="match status" value="1"/>
</dbReference>
<evidence type="ECO:0000313" key="6">
    <source>
        <dbReference type="EMBL" id="QHT04912.1"/>
    </source>
</evidence>
<proteinExistence type="inferred from homology"/>
<dbReference type="GO" id="GO:0000287">
    <property type="term" value="F:magnesium ion binding"/>
    <property type="evidence" value="ECO:0007669"/>
    <property type="project" value="InterPro"/>
</dbReference>
<evidence type="ECO:0000256" key="2">
    <source>
        <dbReference type="ARBA" id="ARBA00012146"/>
    </source>
</evidence>
<dbReference type="Gene3D" id="3.90.80.10">
    <property type="entry name" value="Inorganic pyrophosphatase"/>
    <property type="match status" value="1"/>
</dbReference>